<protein>
    <submittedName>
        <fullName evidence="1">Uncharacterized protein</fullName>
    </submittedName>
</protein>
<evidence type="ECO:0000313" key="1">
    <source>
        <dbReference type="EMBL" id="KAK2181186.1"/>
    </source>
</evidence>
<name>A0AAD9L1A6_RIDPI</name>
<dbReference type="EMBL" id="JAODUO010000407">
    <property type="protein sequence ID" value="KAK2181186.1"/>
    <property type="molecule type" value="Genomic_DNA"/>
</dbReference>
<evidence type="ECO:0000313" key="2">
    <source>
        <dbReference type="Proteomes" id="UP001209878"/>
    </source>
</evidence>
<gene>
    <name evidence="1" type="ORF">NP493_407g03016</name>
</gene>
<dbReference type="AlphaFoldDB" id="A0AAD9L1A6"/>
<accession>A0AAD9L1A6</accession>
<organism evidence="1 2">
    <name type="scientific">Ridgeia piscesae</name>
    <name type="common">Tubeworm</name>
    <dbReference type="NCBI Taxonomy" id="27915"/>
    <lineage>
        <taxon>Eukaryota</taxon>
        <taxon>Metazoa</taxon>
        <taxon>Spiralia</taxon>
        <taxon>Lophotrochozoa</taxon>
        <taxon>Annelida</taxon>
        <taxon>Polychaeta</taxon>
        <taxon>Sedentaria</taxon>
        <taxon>Canalipalpata</taxon>
        <taxon>Sabellida</taxon>
        <taxon>Siboglinidae</taxon>
        <taxon>Ridgeia</taxon>
    </lineage>
</organism>
<reference evidence="1" key="1">
    <citation type="journal article" date="2023" name="Mol. Biol. Evol.">
        <title>Third-Generation Sequencing Reveals the Adaptive Role of the Epigenome in Three Deep-Sea Polychaetes.</title>
        <authorList>
            <person name="Perez M."/>
            <person name="Aroh O."/>
            <person name="Sun Y."/>
            <person name="Lan Y."/>
            <person name="Juniper S.K."/>
            <person name="Young C.R."/>
            <person name="Angers B."/>
            <person name="Qian P.Y."/>
        </authorList>
    </citation>
    <scope>NUCLEOTIDE SEQUENCE</scope>
    <source>
        <strain evidence="1">R07B-5</strain>
    </source>
</reference>
<sequence>MFTETTMFTYQLNEHKSTFITIDCSQTSHRLGKWSAISALITRYCPTVLDSKFNCRTSRNNSFHVKRCVVPRHRSAAVANYLPPVWTYETSPHFRTQDDYVGHSSVRRMFTVHGRAIIQTPAFTCHSTMVVAVRHLTEDNMIYHVTRLNLLVVLEADRRVATFSPLS</sequence>
<keyword evidence="2" id="KW-1185">Reference proteome</keyword>
<dbReference type="Proteomes" id="UP001209878">
    <property type="component" value="Unassembled WGS sequence"/>
</dbReference>
<proteinExistence type="predicted"/>
<comment type="caution">
    <text evidence="1">The sequence shown here is derived from an EMBL/GenBank/DDBJ whole genome shotgun (WGS) entry which is preliminary data.</text>
</comment>